<dbReference type="OrthoDB" id="7933078at2759"/>
<evidence type="ECO:0000256" key="3">
    <source>
        <dbReference type="ARBA" id="ARBA00022989"/>
    </source>
</evidence>
<evidence type="ECO:0000313" key="7">
    <source>
        <dbReference type="Proteomes" id="UP000037460"/>
    </source>
</evidence>
<sequence length="370" mass="40902">MTQSFAVLASLLCTATPDENPKYEAHVVVSSSSPATVRAAEYEYVPVWVDHPPPPPPPPLDKIHPNWVPLYFLLALIVAWVLVMIAVQYSLRCWGPGSSGERKPLYYSTRPARKRDFGEPTWMGVDPSVIDANMSIDASVRAAFIRKVYAILATQLVATVAIVVGLIYASFYKGNEHVLTAFGVFITGPGYYLSLLFLIIALFVLCCLMCVRDKYPENMICLAVFTACISLEVGIICVLYYDAGFGSDLLLAFVLTAATFLLLTVFTIVSRIDFTFLGPLLCIGLFVLLFWSCILSICMAFGGYSASWSLAWVIVGMIIFVGFIIYDTYMIVTRLGVDDYVIAAIELYLDMINMFMLILSCLTLCGGDNR</sequence>
<feature type="transmembrane region" description="Helical" evidence="5">
    <location>
        <begin position="191"/>
        <end position="211"/>
    </location>
</feature>
<feature type="transmembrane region" description="Helical" evidence="5">
    <location>
        <begin position="249"/>
        <end position="269"/>
    </location>
</feature>
<comment type="subcellular location">
    <subcellularLocation>
        <location evidence="1">Membrane</location>
        <topology evidence="1">Multi-pass membrane protein</topology>
    </subcellularLocation>
</comment>
<comment type="caution">
    <text evidence="6">The sequence shown here is derived from an EMBL/GenBank/DDBJ whole genome shotgun (WGS) entry which is preliminary data.</text>
</comment>
<dbReference type="AlphaFoldDB" id="A0A0M0JDB3"/>
<evidence type="ECO:0000256" key="5">
    <source>
        <dbReference type="SAM" id="Phobius"/>
    </source>
</evidence>
<protein>
    <submittedName>
        <fullName evidence="6">Glutamate binding protein</fullName>
    </submittedName>
</protein>
<evidence type="ECO:0000313" key="6">
    <source>
        <dbReference type="EMBL" id="KOO24357.1"/>
    </source>
</evidence>
<dbReference type="PANTHER" id="PTHR23291:SF50">
    <property type="entry name" value="PROTEIN LIFEGUARD 4"/>
    <property type="match status" value="1"/>
</dbReference>
<feature type="transmembrane region" description="Helical" evidence="5">
    <location>
        <begin position="276"/>
        <end position="302"/>
    </location>
</feature>
<dbReference type="EMBL" id="JWZX01003102">
    <property type="protein sequence ID" value="KOO24357.1"/>
    <property type="molecule type" value="Genomic_DNA"/>
</dbReference>
<keyword evidence="2 5" id="KW-0812">Transmembrane</keyword>
<dbReference type="Proteomes" id="UP000037460">
    <property type="component" value="Unassembled WGS sequence"/>
</dbReference>
<dbReference type="PANTHER" id="PTHR23291">
    <property type="entry name" value="BAX INHIBITOR-RELATED"/>
    <property type="match status" value="1"/>
</dbReference>
<feature type="transmembrane region" description="Helical" evidence="5">
    <location>
        <begin position="148"/>
        <end position="171"/>
    </location>
</feature>
<dbReference type="GO" id="GO:0016020">
    <property type="term" value="C:membrane"/>
    <property type="evidence" value="ECO:0007669"/>
    <property type="project" value="UniProtKB-SubCell"/>
</dbReference>
<accession>A0A0M0JDB3</accession>
<feature type="transmembrane region" description="Helical" evidence="5">
    <location>
        <begin position="308"/>
        <end position="326"/>
    </location>
</feature>
<feature type="transmembrane region" description="Helical" evidence="5">
    <location>
        <begin position="347"/>
        <end position="367"/>
    </location>
</feature>
<feature type="transmembrane region" description="Helical" evidence="5">
    <location>
        <begin position="67"/>
        <end position="87"/>
    </location>
</feature>
<organism evidence="6 7">
    <name type="scientific">Chrysochromulina tobinii</name>
    <dbReference type="NCBI Taxonomy" id="1460289"/>
    <lineage>
        <taxon>Eukaryota</taxon>
        <taxon>Haptista</taxon>
        <taxon>Haptophyta</taxon>
        <taxon>Prymnesiophyceae</taxon>
        <taxon>Prymnesiales</taxon>
        <taxon>Chrysochromulinaceae</taxon>
        <taxon>Chrysochromulina</taxon>
    </lineage>
</organism>
<keyword evidence="4 5" id="KW-0472">Membrane</keyword>
<evidence type="ECO:0000256" key="4">
    <source>
        <dbReference type="ARBA" id="ARBA00023136"/>
    </source>
</evidence>
<proteinExistence type="predicted"/>
<keyword evidence="3 5" id="KW-1133">Transmembrane helix</keyword>
<keyword evidence="7" id="KW-1185">Reference proteome</keyword>
<gene>
    <name evidence="6" type="ORF">Ctob_007085</name>
</gene>
<evidence type="ECO:0000256" key="2">
    <source>
        <dbReference type="ARBA" id="ARBA00022692"/>
    </source>
</evidence>
<dbReference type="InterPro" id="IPR006214">
    <property type="entry name" value="Bax_inhibitor_1-related"/>
</dbReference>
<feature type="transmembrane region" description="Helical" evidence="5">
    <location>
        <begin position="220"/>
        <end position="243"/>
    </location>
</feature>
<evidence type="ECO:0000256" key="1">
    <source>
        <dbReference type="ARBA" id="ARBA00004141"/>
    </source>
</evidence>
<dbReference type="Pfam" id="PF01027">
    <property type="entry name" value="Bax1-I"/>
    <property type="match status" value="1"/>
</dbReference>
<name>A0A0M0JDB3_9EUKA</name>
<reference evidence="7" key="1">
    <citation type="journal article" date="2015" name="PLoS Genet.">
        <title>Genome Sequence and Transcriptome Analyses of Chrysochromulina tobin: Metabolic Tools for Enhanced Algal Fitness in the Prominent Order Prymnesiales (Haptophyceae).</title>
        <authorList>
            <person name="Hovde B.T."/>
            <person name="Deodato C.R."/>
            <person name="Hunsperger H.M."/>
            <person name="Ryken S.A."/>
            <person name="Yost W."/>
            <person name="Jha R.K."/>
            <person name="Patterson J."/>
            <person name="Monnat R.J. Jr."/>
            <person name="Barlow S.B."/>
            <person name="Starkenburg S.R."/>
            <person name="Cattolico R.A."/>
        </authorList>
    </citation>
    <scope>NUCLEOTIDE SEQUENCE</scope>
    <source>
        <strain evidence="7">CCMP291</strain>
    </source>
</reference>